<protein>
    <submittedName>
        <fullName evidence="2">Cupin domain-containing protein</fullName>
    </submittedName>
</protein>
<name>A0ABV8U1W3_9ACTN</name>
<comment type="caution">
    <text evidence="2">The sequence shown here is derived from an EMBL/GenBank/DDBJ whole genome shotgun (WGS) entry which is preliminary data.</text>
</comment>
<organism evidence="2 3">
    <name type="scientific">Salininema proteolyticum</name>
    <dbReference type="NCBI Taxonomy" id="1607685"/>
    <lineage>
        <taxon>Bacteria</taxon>
        <taxon>Bacillati</taxon>
        <taxon>Actinomycetota</taxon>
        <taxon>Actinomycetes</taxon>
        <taxon>Glycomycetales</taxon>
        <taxon>Glycomycetaceae</taxon>
        <taxon>Salininema</taxon>
    </lineage>
</organism>
<proteinExistence type="predicted"/>
<dbReference type="Proteomes" id="UP001595823">
    <property type="component" value="Unassembled WGS sequence"/>
</dbReference>
<dbReference type="Gene3D" id="2.60.120.10">
    <property type="entry name" value="Jelly Rolls"/>
    <property type="match status" value="1"/>
</dbReference>
<evidence type="ECO:0000313" key="3">
    <source>
        <dbReference type="Proteomes" id="UP001595823"/>
    </source>
</evidence>
<evidence type="ECO:0000259" key="1">
    <source>
        <dbReference type="Pfam" id="PF07883"/>
    </source>
</evidence>
<feature type="domain" description="Cupin type-2" evidence="1">
    <location>
        <begin position="66"/>
        <end position="133"/>
    </location>
</feature>
<dbReference type="InterPro" id="IPR014710">
    <property type="entry name" value="RmlC-like_jellyroll"/>
</dbReference>
<dbReference type="RefSeq" id="WP_380623508.1">
    <property type="nucleotide sequence ID" value="NZ_JBHSDK010000027.1"/>
</dbReference>
<dbReference type="SUPFAM" id="SSF51182">
    <property type="entry name" value="RmlC-like cupins"/>
    <property type="match status" value="1"/>
</dbReference>
<dbReference type="EMBL" id="JBHSDK010000027">
    <property type="protein sequence ID" value="MFC4337002.1"/>
    <property type="molecule type" value="Genomic_DNA"/>
</dbReference>
<dbReference type="Pfam" id="PF07883">
    <property type="entry name" value="Cupin_2"/>
    <property type="match status" value="1"/>
</dbReference>
<sequence length="170" mass="18587">MSAEKGDAMSYPAYPPPVYEGESGEVNAVFKAAGDAHRLLFANGGSADYLATGAETNGQFGLYQWNFASGVSGPEPHFHKSISETFFILSGSVRLYNGGQWVDADQGDFLYVPEGGVHAFKNESGEPASMLLLFAPGAPREGYFEGLHRLGEMTEEERREFFATHDTYWV</sequence>
<evidence type="ECO:0000313" key="2">
    <source>
        <dbReference type="EMBL" id="MFC4337002.1"/>
    </source>
</evidence>
<reference evidence="3" key="1">
    <citation type="journal article" date="2019" name="Int. J. Syst. Evol. Microbiol.">
        <title>The Global Catalogue of Microorganisms (GCM) 10K type strain sequencing project: providing services to taxonomists for standard genome sequencing and annotation.</title>
        <authorList>
            <consortium name="The Broad Institute Genomics Platform"/>
            <consortium name="The Broad Institute Genome Sequencing Center for Infectious Disease"/>
            <person name="Wu L."/>
            <person name="Ma J."/>
        </authorList>
    </citation>
    <scope>NUCLEOTIDE SEQUENCE [LARGE SCALE GENOMIC DNA]</scope>
    <source>
        <strain evidence="3">IBRC-M 10908</strain>
    </source>
</reference>
<dbReference type="InterPro" id="IPR011051">
    <property type="entry name" value="RmlC_Cupin_sf"/>
</dbReference>
<dbReference type="PANTHER" id="PTHR36440">
    <property type="entry name" value="PUTATIVE (AFU_ORTHOLOGUE AFUA_8G07350)-RELATED"/>
    <property type="match status" value="1"/>
</dbReference>
<gene>
    <name evidence="2" type="ORF">ACFPET_17505</name>
</gene>
<dbReference type="InterPro" id="IPR053146">
    <property type="entry name" value="QDO-like"/>
</dbReference>
<dbReference type="InterPro" id="IPR013096">
    <property type="entry name" value="Cupin_2"/>
</dbReference>
<accession>A0ABV8U1W3</accession>
<dbReference type="PANTHER" id="PTHR36440:SF1">
    <property type="entry name" value="PUTATIVE (AFU_ORTHOLOGUE AFUA_8G07350)-RELATED"/>
    <property type="match status" value="1"/>
</dbReference>
<keyword evidence="3" id="KW-1185">Reference proteome</keyword>